<organism evidence="1 2">
    <name type="scientific">Avena sativa</name>
    <name type="common">Oat</name>
    <dbReference type="NCBI Taxonomy" id="4498"/>
    <lineage>
        <taxon>Eukaryota</taxon>
        <taxon>Viridiplantae</taxon>
        <taxon>Streptophyta</taxon>
        <taxon>Embryophyta</taxon>
        <taxon>Tracheophyta</taxon>
        <taxon>Spermatophyta</taxon>
        <taxon>Magnoliopsida</taxon>
        <taxon>Liliopsida</taxon>
        <taxon>Poales</taxon>
        <taxon>Poaceae</taxon>
        <taxon>BOP clade</taxon>
        <taxon>Pooideae</taxon>
        <taxon>Poodae</taxon>
        <taxon>Poeae</taxon>
        <taxon>Poeae Chloroplast Group 1 (Aveneae type)</taxon>
        <taxon>Aveninae</taxon>
        <taxon>Avena</taxon>
    </lineage>
</organism>
<dbReference type="EnsemblPlants" id="AVESA.00010b.r2.3AG0439520.1">
    <property type="protein sequence ID" value="AVESA.00010b.r2.3AG0439520.1.CDS.1"/>
    <property type="gene ID" value="AVESA.00010b.r2.3AG0439520"/>
</dbReference>
<name>A0ACD5VFY7_AVESA</name>
<proteinExistence type="predicted"/>
<keyword evidence="2" id="KW-1185">Reference proteome</keyword>
<accession>A0ACD5VFY7</accession>
<dbReference type="Proteomes" id="UP001732700">
    <property type="component" value="Chromosome 3A"/>
</dbReference>
<reference evidence="1" key="2">
    <citation type="submission" date="2025-09" db="UniProtKB">
        <authorList>
            <consortium name="EnsemblPlants"/>
        </authorList>
    </citation>
    <scope>IDENTIFICATION</scope>
</reference>
<reference evidence="1" key="1">
    <citation type="submission" date="2021-05" db="EMBL/GenBank/DDBJ databases">
        <authorList>
            <person name="Scholz U."/>
            <person name="Mascher M."/>
            <person name="Fiebig A."/>
        </authorList>
    </citation>
    <scope>NUCLEOTIDE SEQUENCE [LARGE SCALE GENOMIC DNA]</scope>
</reference>
<evidence type="ECO:0000313" key="1">
    <source>
        <dbReference type="EnsemblPlants" id="AVESA.00010b.r2.3AG0439520.1.CDS.1"/>
    </source>
</evidence>
<sequence>MSPTYKARSRGGGGQKCKSVQQTSNKKQASKQLTRSFYLMARGKEVAEWIRKRTMPRKSSSSRRRSSTPSGASEEPILRDAAPESCSWAPSPAPTKAGSKVRPSGLSAMRRWRPRVTVLTMLYGKVVYHLMWLVESVVVVGRLVFFLVRFGFKQL</sequence>
<protein>
    <submittedName>
        <fullName evidence="1">Uncharacterized protein</fullName>
    </submittedName>
</protein>
<evidence type="ECO:0000313" key="2">
    <source>
        <dbReference type="Proteomes" id="UP001732700"/>
    </source>
</evidence>